<evidence type="ECO:0000313" key="4">
    <source>
        <dbReference type="Proteomes" id="UP000523161"/>
    </source>
</evidence>
<dbReference type="GO" id="GO:0016758">
    <property type="term" value="F:hexosyltransferase activity"/>
    <property type="evidence" value="ECO:0007669"/>
    <property type="project" value="TreeGrafter"/>
</dbReference>
<dbReference type="AlphaFoldDB" id="A0A7Y5API7"/>
<name>A0A7Y5API7_9GAMM</name>
<comment type="caution">
    <text evidence="3">The sequence shown here is derived from an EMBL/GenBank/DDBJ whole genome shotgun (WGS) entry which is preliminary data.</text>
</comment>
<reference evidence="3 4" key="1">
    <citation type="submission" date="2020-06" db="EMBL/GenBank/DDBJ databases">
        <title>Rheinheimera sp. nov., a marine bacterium isolated from coastal.</title>
        <authorList>
            <person name="Yu Q."/>
            <person name="Qi Y."/>
            <person name="Pu J."/>
        </authorList>
    </citation>
    <scope>NUCLEOTIDE SEQUENCE [LARGE SCALE GENOMIC DNA]</scope>
    <source>
        <strain evidence="3 4">YQF-2</strain>
    </source>
</reference>
<keyword evidence="1" id="KW-0328">Glycosyltransferase</keyword>
<dbReference type="EMBL" id="JABSOD010000005">
    <property type="protein sequence ID" value="NRQ42162.1"/>
    <property type="molecule type" value="Genomic_DNA"/>
</dbReference>
<evidence type="ECO:0000256" key="2">
    <source>
        <dbReference type="ARBA" id="ARBA00022679"/>
    </source>
</evidence>
<keyword evidence="2 3" id="KW-0808">Transferase</keyword>
<gene>
    <name evidence="3" type="ORF">HRH59_06220</name>
</gene>
<dbReference type="InterPro" id="IPR004629">
    <property type="entry name" value="WecG_TagA_CpsF"/>
</dbReference>
<protein>
    <submittedName>
        <fullName evidence="3">WecB/TagA/CpsF family glycosyltransferase</fullName>
    </submittedName>
</protein>
<evidence type="ECO:0000256" key="1">
    <source>
        <dbReference type="ARBA" id="ARBA00022676"/>
    </source>
</evidence>
<dbReference type="RefSeq" id="WP_173500410.1">
    <property type="nucleotide sequence ID" value="NZ_JABSOD010000005.1"/>
</dbReference>
<organism evidence="3 4">
    <name type="scientific">Rheinheimera lutimaris</name>
    <dbReference type="NCBI Taxonomy" id="2740584"/>
    <lineage>
        <taxon>Bacteria</taxon>
        <taxon>Pseudomonadati</taxon>
        <taxon>Pseudomonadota</taxon>
        <taxon>Gammaproteobacteria</taxon>
        <taxon>Chromatiales</taxon>
        <taxon>Chromatiaceae</taxon>
        <taxon>Rheinheimera</taxon>
    </lineage>
</organism>
<dbReference type="Proteomes" id="UP000523161">
    <property type="component" value="Unassembled WGS sequence"/>
</dbReference>
<dbReference type="PANTHER" id="PTHR34136:SF1">
    <property type="entry name" value="UDP-N-ACETYL-D-MANNOSAMINURONIC ACID TRANSFERASE"/>
    <property type="match status" value="1"/>
</dbReference>
<proteinExistence type="predicted"/>
<dbReference type="PANTHER" id="PTHR34136">
    <property type="match status" value="1"/>
</dbReference>
<dbReference type="CDD" id="cd06533">
    <property type="entry name" value="Glyco_transf_WecG_TagA"/>
    <property type="match status" value="1"/>
</dbReference>
<accession>A0A7Y5API7</accession>
<evidence type="ECO:0000313" key="3">
    <source>
        <dbReference type="EMBL" id="NRQ42162.1"/>
    </source>
</evidence>
<keyword evidence="4" id="KW-1185">Reference proteome</keyword>
<sequence length="237" mass="27037">MKHTNLLLVNSDFRPSSIKPGGCYSFLNLASLSAFFKDSNDGDITYYCDGFLMCMLIGLVKRKNINRASFDFTSIAEDVFQFAEENEKSVFFVGATEQEVTAFQVKIFKRYPNIVIKGYQNGFFSQKEEHQLIDKIKELSVDIVVAGLGAGKQEQFVLKLQRAGYQGCSFTCGGFIRQEAGSTGDYYPEWINRLSLRAFYRMYKEPHTIKRYVLDYPKNAFSFLGKVVSKKLNVQVL</sequence>
<dbReference type="Pfam" id="PF03808">
    <property type="entry name" value="Glyco_tran_WecG"/>
    <property type="match status" value="1"/>
</dbReference>
<dbReference type="NCBIfam" id="TIGR00696">
    <property type="entry name" value="wecG_tagA_cpsF"/>
    <property type="match status" value="1"/>
</dbReference>